<protein>
    <submittedName>
        <fullName evidence="1">Uncharacterized protein</fullName>
    </submittedName>
</protein>
<evidence type="ECO:0000313" key="2">
    <source>
        <dbReference type="Proteomes" id="UP000180246"/>
    </source>
</evidence>
<evidence type="ECO:0000313" key="1">
    <source>
        <dbReference type="EMBL" id="OIJ40458.1"/>
    </source>
</evidence>
<comment type="caution">
    <text evidence="1">The sequence shown here is derived from an EMBL/GenBank/DDBJ whole genome shotgun (WGS) entry which is preliminary data.</text>
</comment>
<reference evidence="1 2" key="1">
    <citation type="submission" date="2014-10" db="EMBL/GenBank/DDBJ databases">
        <authorList>
            <person name="Seo M.-J."/>
            <person name="Seok Y.J."/>
            <person name="Cha I.-T."/>
        </authorList>
    </citation>
    <scope>NUCLEOTIDE SEQUENCE [LARGE SCALE GENOMIC DNA]</scope>
    <source>
        <strain evidence="1 2">NEU</strain>
    </source>
</reference>
<sequence length="40" mass="4778">MQVIFQNSYKRILPAPIYFSDYKIQSVYRIIGIELINITQ</sequence>
<dbReference type="EMBL" id="JRYB01000001">
    <property type="protein sequence ID" value="OIJ40458.1"/>
    <property type="molecule type" value="Genomic_DNA"/>
</dbReference>
<proteinExistence type="predicted"/>
<name>A0A1S2N5W1_9BURK</name>
<gene>
    <name evidence="1" type="ORF">LO55_1274</name>
</gene>
<dbReference type="Proteomes" id="UP000180246">
    <property type="component" value="Unassembled WGS sequence"/>
</dbReference>
<dbReference type="AlphaFoldDB" id="A0A1S2N5W1"/>
<accession>A0A1S2N5W1</accession>
<organism evidence="1 2">
    <name type="scientific">Massilia timonae</name>
    <dbReference type="NCBI Taxonomy" id="47229"/>
    <lineage>
        <taxon>Bacteria</taxon>
        <taxon>Pseudomonadati</taxon>
        <taxon>Pseudomonadota</taxon>
        <taxon>Betaproteobacteria</taxon>
        <taxon>Burkholderiales</taxon>
        <taxon>Oxalobacteraceae</taxon>
        <taxon>Telluria group</taxon>
        <taxon>Massilia</taxon>
    </lineage>
</organism>